<comment type="caution">
    <text evidence="3">The sequence shown here is derived from an EMBL/GenBank/DDBJ whole genome shotgun (WGS) entry which is preliminary data.</text>
</comment>
<accession>A0A918TGH0</accession>
<dbReference type="Pfam" id="PF03334">
    <property type="entry name" value="PhaG_MnhG_YufB"/>
    <property type="match status" value="1"/>
</dbReference>
<keyword evidence="2" id="KW-1133">Transmembrane helix</keyword>
<evidence type="ECO:0000256" key="1">
    <source>
        <dbReference type="SAM" id="MobiDB-lite"/>
    </source>
</evidence>
<reference evidence="3" key="1">
    <citation type="journal article" date="2014" name="Int. J. Syst. Evol. Microbiol.">
        <title>Complete genome sequence of Corynebacterium casei LMG S-19264T (=DSM 44701T), isolated from a smear-ripened cheese.</title>
        <authorList>
            <consortium name="US DOE Joint Genome Institute (JGI-PGF)"/>
            <person name="Walter F."/>
            <person name="Albersmeier A."/>
            <person name="Kalinowski J."/>
            <person name="Ruckert C."/>
        </authorList>
    </citation>
    <scope>NUCLEOTIDE SEQUENCE</scope>
    <source>
        <strain evidence="3">KCTC 23310</strain>
    </source>
</reference>
<dbReference type="EMBL" id="BMYJ01000002">
    <property type="protein sequence ID" value="GHC47526.1"/>
    <property type="molecule type" value="Genomic_DNA"/>
</dbReference>
<evidence type="ECO:0000313" key="4">
    <source>
        <dbReference type="Proteomes" id="UP000638981"/>
    </source>
</evidence>
<name>A0A918TGH0_9RHOB</name>
<dbReference type="GO" id="GO:0015385">
    <property type="term" value="F:sodium:proton antiporter activity"/>
    <property type="evidence" value="ECO:0007669"/>
    <property type="project" value="TreeGrafter"/>
</dbReference>
<dbReference type="Proteomes" id="UP000638981">
    <property type="component" value="Unassembled WGS sequence"/>
</dbReference>
<sequence>MTDILITLLLIIGAVFGLIGSFGLWKLRQPMQRLHAPTKASTVGVGAVLLASAVHKGTQGQPSWEELLVLIFLFITAPVSALFLAKVHLHKDHAPQDLPQPEGSEWATYKNPDEPR</sequence>
<dbReference type="PANTHER" id="PTHR34703:SF1">
    <property type="entry name" value="ANTIPORTER SUBUNIT MNHG2-RELATED"/>
    <property type="match status" value="1"/>
</dbReference>
<feature type="transmembrane region" description="Helical" evidence="2">
    <location>
        <begin position="6"/>
        <end position="25"/>
    </location>
</feature>
<dbReference type="PANTHER" id="PTHR34703">
    <property type="entry name" value="ANTIPORTER SUBUNIT MNHG2-RELATED"/>
    <property type="match status" value="1"/>
</dbReference>
<evidence type="ECO:0000313" key="3">
    <source>
        <dbReference type="EMBL" id="GHC47526.1"/>
    </source>
</evidence>
<proteinExistence type="predicted"/>
<dbReference type="NCBIfam" id="NF009316">
    <property type="entry name" value="PRK12674.1-5"/>
    <property type="match status" value="1"/>
</dbReference>
<reference evidence="3" key="2">
    <citation type="submission" date="2020-09" db="EMBL/GenBank/DDBJ databases">
        <authorList>
            <person name="Sun Q."/>
            <person name="Kim S."/>
        </authorList>
    </citation>
    <scope>NUCLEOTIDE SEQUENCE</scope>
    <source>
        <strain evidence="3">KCTC 23310</strain>
    </source>
</reference>
<evidence type="ECO:0000256" key="2">
    <source>
        <dbReference type="SAM" id="Phobius"/>
    </source>
</evidence>
<protein>
    <submittedName>
        <fullName evidence="3">Na+/H+ antiporter subunit G</fullName>
    </submittedName>
</protein>
<feature type="region of interest" description="Disordered" evidence="1">
    <location>
        <begin position="94"/>
        <end position="116"/>
    </location>
</feature>
<dbReference type="InterPro" id="IPR005133">
    <property type="entry name" value="PhaG_MnhG_YufB"/>
</dbReference>
<dbReference type="NCBIfam" id="TIGR01300">
    <property type="entry name" value="CPA3_mnhG_phaG"/>
    <property type="match status" value="1"/>
</dbReference>
<keyword evidence="2" id="KW-0472">Membrane</keyword>
<keyword evidence="2" id="KW-0812">Transmembrane</keyword>
<dbReference type="RefSeq" id="WP_189410213.1">
    <property type="nucleotide sequence ID" value="NZ_BMYJ01000002.1"/>
</dbReference>
<feature type="transmembrane region" description="Helical" evidence="2">
    <location>
        <begin position="67"/>
        <end position="85"/>
    </location>
</feature>
<dbReference type="AlphaFoldDB" id="A0A918TGH0"/>
<keyword evidence="4" id="KW-1185">Reference proteome</keyword>
<gene>
    <name evidence="3" type="primary">phaG</name>
    <name evidence="3" type="ORF">GCM10007315_06670</name>
</gene>
<organism evidence="3 4">
    <name type="scientific">Neogemmobacter tilapiae</name>
    <dbReference type="NCBI Taxonomy" id="875041"/>
    <lineage>
        <taxon>Bacteria</taxon>
        <taxon>Pseudomonadati</taxon>
        <taxon>Pseudomonadota</taxon>
        <taxon>Alphaproteobacteria</taxon>
        <taxon>Rhodobacterales</taxon>
        <taxon>Paracoccaceae</taxon>
        <taxon>Neogemmobacter</taxon>
    </lineage>
</organism>